<dbReference type="AlphaFoldDB" id="A0A6P1NVR5"/>
<dbReference type="InterPro" id="IPR010998">
    <property type="entry name" value="Integrase_recombinase_N"/>
</dbReference>
<dbReference type="Pfam" id="PF13102">
    <property type="entry name" value="Phage_int_SAM_5"/>
    <property type="match status" value="1"/>
</dbReference>
<gene>
    <name evidence="5" type="ORF">GU926_11035</name>
</gene>
<keyword evidence="2" id="KW-0238">DNA-binding</keyword>
<reference evidence="5 6" key="1">
    <citation type="submission" date="2020-01" db="EMBL/GenBank/DDBJ databases">
        <authorList>
            <person name="Kim M."/>
        </authorList>
    </citation>
    <scope>NUCLEOTIDE SEQUENCE [LARGE SCALE GENOMIC DNA]</scope>
    <source>
        <strain evidence="5 6">BT10</strain>
    </source>
</reference>
<dbReference type="PANTHER" id="PTHR30349:SF64">
    <property type="entry name" value="PROPHAGE INTEGRASE INTD-RELATED"/>
    <property type="match status" value="1"/>
</dbReference>
<dbReference type="InterPro" id="IPR050090">
    <property type="entry name" value="Tyrosine_recombinase_XerCD"/>
</dbReference>
<dbReference type="PANTHER" id="PTHR30349">
    <property type="entry name" value="PHAGE INTEGRASE-RELATED"/>
    <property type="match status" value="1"/>
</dbReference>
<dbReference type="GO" id="GO:0006310">
    <property type="term" value="P:DNA recombination"/>
    <property type="evidence" value="ECO:0007669"/>
    <property type="project" value="UniProtKB-KW"/>
</dbReference>
<dbReference type="Pfam" id="PF00589">
    <property type="entry name" value="Phage_integrase"/>
    <property type="match status" value="1"/>
</dbReference>
<dbReference type="KEGG" id="nib:GU926_11035"/>
<dbReference type="EMBL" id="CP047897">
    <property type="protein sequence ID" value="QHL87936.1"/>
    <property type="molecule type" value="Genomic_DNA"/>
</dbReference>
<feature type="domain" description="Tyr recombinase" evidence="4">
    <location>
        <begin position="218"/>
        <end position="415"/>
    </location>
</feature>
<name>A0A6P1NVR5_9BACT</name>
<dbReference type="InterPro" id="IPR002104">
    <property type="entry name" value="Integrase_catalytic"/>
</dbReference>
<sequence length="420" mass="49552">MKEKVVSYFLKDSTNDKSKAGTLILASFSYFGKRLKMTTGLSIAPNNWDKKTKLPKKSFMNYMEYKAELGNFERVVLESYKFHIDKGIIPEPQTLKAHILGKRNLRHESEILDFKERYQDFLEEKGLEVKELTLKKYKTLIFLITEFEKKHNLSVRFDTVDTNFEKRFKNFLTGTRKQLTDTVSKYMECLKVYLDWALKKEYHNTTVFKGFKILKTKPKVVYLTYDELVKLLDLDLEGNERLAKVRDMFCFQCLTGQRFSDLMSLRWNELLNKESGELEWHLFQQKGNKPRKLEILITPDAVKILSRYSSTYKKDFVFDRISNQKFNLYLKELGQLAGIDEDVVDRRYCGKEAVSKSGPKYKRITSHTARRTYVTISHQRGMDEKAIMDTTGHEDLRTLHRYLGSNKERTHAQMNSAWTR</sequence>
<dbReference type="RefSeq" id="WP_160691817.1">
    <property type="nucleotide sequence ID" value="NZ_CP047897.1"/>
</dbReference>
<dbReference type="SUPFAM" id="SSF56349">
    <property type="entry name" value="DNA breaking-rejoining enzymes"/>
    <property type="match status" value="1"/>
</dbReference>
<dbReference type="InterPro" id="IPR025269">
    <property type="entry name" value="SAM-like_dom"/>
</dbReference>
<keyword evidence="3" id="KW-0233">DNA recombination</keyword>
<proteinExistence type="inferred from homology"/>
<dbReference type="Gene3D" id="1.10.150.130">
    <property type="match status" value="1"/>
</dbReference>
<dbReference type="CDD" id="cd01185">
    <property type="entry name" value="INTN1_C_like"/>
    <property type="match status" value="1"/>
</dbReference>
<evidence type="ECO:0000256" key="1">
    <source>
        <dbReference type="ARBA" id="ARBA00008857"/>
    </source>
</evidence>
<comment type="similarity">
    <text evidence="1">Belongs to the 'phage' integrase family.</text>
</comment>
<dbReference type="Gene3D" id="1.10.443.10">
    <property type="entry name" value="Intergrase catalytic core"/>
    <property type="match status" value="1"/>
</dbReference>
<dbReference type="Proteomes" id="UP000464214">
    <property type="component" value="Chromosome"/>
</dbReference>
<dbReference type="GO" id="GO:0015074">
    <property type="term" value="P:DNA integration"/>
    <property type="evidence" value="ECO:0007669"/>
    <property type="project" value="InterPro"/>
</dbReference>
<dbReference type="PROSITE" id="PS51898">
    <property type="entry name" value="TYR_RECOMBINASE"/>
    <property type="match status" value="1"/>
</dbReference>
<dbReference type="InterPro" id="IPR013762">
    <property type="entry name" value="Integrase-like_cat_sf"/>
</dbReference>
<evidence type="ECO:0000259" key="4">
    <source>
        <dbReference type="PROSITE" id="PS51898"/>
    </source>
</evidence>
<dbReference type="InterPro" id="IPR011010">
    <property type="entry name" value="DNA_brk_join_enz"/>
</dbReference>
<protein>
    <submittedName>
        <fullName evidence="5">Tyrosine-type recombinase/integrase</fullName>
    </submittedName>
</protein>
<dbReference type="GO" id="GO:0003677">
    <property type="term" value="F:DNA binding"/>
    <property type="evidence" value="ECO:0007669"/>
    <property type="project" value="UniProtKB-KW"/>
</dbReference>
<organism evidence="5 6">
    <name type="scientific">Nibribacter ruber</name>
    <dbReference type="NCBI Taxonomy" id="2698458"/>
    <lineage>
        <taxon>Bacteria</taxon>
        <taxon>Pseudomonadati</taxon>
        <taxon>Bacteroidota</taxon>
        <taxon>Cytophagia</taxon>
        <taxon>Cytophagales</taxon>
        <taxon>Hymenobacteraceae</taxon>
        <taxon>Nibribacter</taxon>
    </lineage>
</organism>
<evidence type="ECO:0000256" key="3">
    <source>
        <dbReference type="ARBA" id="ARBA00023172"/>
    </source>
</evidence>
<evidence type="ECO:0000313" key="5">
    <source>
        <dbReference type="EMBL" id="QHL87936.1"/>
    </source>
</evidence>
<evidence type="ECO:0000313" key="6">
    <source>
        <dbReference type="Proteomes" id="UP000464214"/>
    </source>
</evidence>
<keyword evidence="6" id="KW-1185">Reference proteome</keyword>
<accession>A0A6P1NVR5</accession>
<evidence type="ECO:0000256" key="2">
    <source>
        <dbReference type="ARBA" id="ARBA00023125"/>
    </source>
</evidence>